<dbReference type="Proteomes" id="UP000078532">
    <property type="component" value="Unassembled WGS sequence"/>
</dbReference>
<evidence type="ECO:0000256" key="1">
    <source>
        <dbReference type="ARBA" id="ARBA00010312"/>
    </source>
</evidence>
<dbReference type="InterPro" id="IPR050612">
    <property type="entry name" value="Prok_Mopterin_Oxidored"/>
</dbReference>
<sequence length="707" mass="77607">MEWRPTICGICPGACGVLAGVKGGRLAAVKPLPGHPRGMLCVRGKHAPEIVHSPDRLQHPLRRQGERGNFNFVPAGWDTALAEIAGRLLEIKDRWGPQALMCYTGRGGFEQCLGEFFAARTDTVSNGIFFPLGSPNAAGAGSVCAVSYGLLASVPTFGTAMRLIEPDVENSRLIVVWGANPATDSPPEMLPRIRRAKRRGAGVIVIDQMRSEMAREADQWVPVRPGTDGALALGLINVIIREGLYDREFVENWTQGFPELAEYVRRFTPDEVARITGVPGQTMVALARELATGGPASLHMFTGLEYSSSGVQNIRAVFILWAITGNLDVPGGMLFNPVPRRTGRIPDLRPPEGVPPVGADRHPLFHRLTRSAHFMEMPRAVLKDDPYPVRALILDGASIITGYPQPDLWRRVFAKLELLVVIDRFMTADAAYAHYVLPATTYYENYSLQRYRGYIQLRTPVVEPVGESRNDFFIFAALAKQLGYGHLFPQTPEELWQWAFAKEPALLEELKQNPQGLPLPEPPQQYRKYAAGKLRPDGRPGFNTPSGKVEIASSLLARYGYDALPVYTEPAESPLSKPALLAQYPLVLNTGTRIHSTFRSQHLNIPGLVRLQPRARVLINPDDAAARGIADGQKVQVITPRGRVTFMAQVTENVPPGTVEANMGGGGPGQAAGWREANVNYLTDPDYRDPVSGFPVFKAMLCRVEPV</sequence>
<dbReference type="PANTHER" id="PTHR43742">
    <property type="entry name" value="TRIMETHYLAMINE-N-OXIDE REDUCTASE"/>
    <property type="match status" value="1"/>
</dbReference>
<dbReference type="Gene3D" id="2.40.40.20">
    <property type="match status" value="1"/>
</dbReference>
<dbReference type="PROSITE" id="PS51669">
    <property type="entry name" value="4FE4S_MOW_BIS_MGD"/>
    <property type="match status" value="1"/>
</dbReference>
<evidence type="ECO:0000313" key="7">
    <source>
        <dbReference type="Proteomes" id="UP000078532"/>
    </source>
</evidence>
<dbReference type="GO" id="GO:0051536">
    <property type="term" value="F:iron-sulfur cluster binding"/>
    <property type="evidence" value="ECO:0007669"/>
    <property type="project" value="UniProtKB-KW"/>
</dbReference>
<dbReference type="EMBL" id="LYVF01000092">
    <property type="protein sequence ID" value="OAT84851.1"/>
    <property type="molecule type" value="Genomic_DNA"/>
</dbReference>
<dbReference type="InterPro" id="IPR006963">
    <property type="entry name" value="Mopterin_OxRdtase_4Fe-4S_dom"/>
</dbReference>
<dbReference type="InterPro" id="IPR009010">
    <property type="entry name" value="Asp_de-COase-like_dom_sf"/>
</dbReference>
<dbReference type="SUPFAM" id="SSF53706">
    <property type="entry name" value="Formate dehydrogenase/DMSO reductase, domains 1-3"/>
    <property type="match status" value="1"/>
</dbReference>
<dbReference type="SUPFAM" id="SSF50692">
    <property type="entry name" value="ADC-like"/>
    <property type="match status" value="1"/>
</dbReference>
<proteinExistence type="inferred from homology"/>
<evidence type="ECO:0000256" key="3">
    <source>
        <dbReference type="ARBA" id="ARBA00023004"/>
    </source>
</evidence>
<dbReference type="Gene3D" id="2.20.25.90">
    <property type="entry name" value="ADC-like domains"/>
    <property type="match status" value="1"/>
</dbReference>
<protein>
    <submittedName>
        <fullName evidence="6">Dehydrogenase</fullName>
    </submittedName>
</protein>
<dbReference type="AlphaFoldDB" id="A0A1B7LGE2"/>
<dbReference type="OrthoDB" id="9803192at2"/>
<reference evidence="6 7" key="1">
    <citation type="submission" date="2016-04" db="EMBL/GenBank/DDBJ databases">
        <authorList>
            <person name="Evans L.H."/>
            <person name="Alamgir A."/>
            <person name="Owens N."/>
            <person name="Weber N.D."/>
            <person name="Virtaneva K."/>
            <person name="Barbian K."/>
            <person name="Babar A."/>
            <person name="Rosenke K."/>
        </authorList>
    </citation>
    <scope>NUCLEOTIDE SEQUENCE [LARGE SCALE GENOMIC DNA]</scope>
    <source>
        <strain evidence="6 7">LMa1</strain>
    </source>
</reference>
<dbReference type="PANTHER" id="PTHR43742:SF6">
    <property type="entry name" value="OXIDOREDUCTASE YYAE-RELATED"/>
    <property type="match status" value="1"/>
</dbReference>
<keyword evidence="7" id="KW-1185">Reference proteome</keyword>
<evidence type="ECO:0000256" key="4">
    <source>
        <dbReference type="ARBA" id="ARBA00023014"/>
    </source>
</evidence>
<dbReference type="Gene3D" id="3.30.2070.10">
    <property type="entry name" value="Formate dehydrogenase/DMSO reductase"/>
    <property type="match status" value="1"/>
</dbReference>
<dbReference type="SMART" id="SM00926">
    <property type="entry name" value="Molybdop_Fe4S4"/>
    <property type="match status" value="1"/>
</dbReference>
<dbReference type="InterPro" id="IPR037949">
    <property type="entry name" value="MopB_CT_Acetylene-hydratase"/>
</dbReference>
<dbReference type="CDD" id="cd02781">
    <property type="entry name" value="MopB_CT_Acetylene-hydratase"/>
    <property type="match status" value="1"/>
</dbReference>
<evidence type="ECO:0000259" key="5">
    <source>
        <dbReference type="PROSITE" id="PS51669"/>
    </source>
</evidence>
<organism evidence="6 7">
    <name type="scientific">Desulfotomaculum copahuensis</name>
    <dbReference type="NCBI Taxonomy" id="1838280"/>
    <lineage>
        <taxon>Bacteria</taxon>
        <taxon>Bacillati</taxon>
        <taxon>Bacillota</taxon>
        <taxon>Clostridia</taxon>
        <taxon>Eubacteriales</taxon>
        <taxon>Desulfotomaculaceae</taxon>
        <taxon>Desulfotomaculum</taxon>
    </lineage>
</organism>
<dbReference type="Gene3D" id="3.40.228.10">
    <property type="entry name" value="Dimethylsulfoxide Reductase, domain 2"/>
    <property type="match status" value="1"/>
</dbReference>
<dbReference type="Pfam" id="PF00384">
    <property type="entry name" value="Molybdopterin"/>
    <property type="match status" value="1"/>
</dbReference>
<dbReference type="GO" id="GO:0018818">
    <property type="term" value="F:acetylene hydratase activity"/>
    <property type="evidence" value="ECO:0007669"/>
    <property type="project" value="InterPro"/>
</dbReference>
<dbReference type="Pfam" id="PF04879">
    <property type="entry name" value="Molybdop_Fe4S4"/>
    <property type="match status" value="1"/>
</dbReference>
<dbReference type="Gene3D" id="3.40.50.740">
    <property type="match status" value="1"/>
</dbReference>
<evidence type="ECO:0000256" key="2">
    <source>
        <dbReference type="ARBA" id="ARBA00022723"/>
    </source>
</evidence>
<keyword evidence="4" id="KW-0411">Iron-sulfur</keyword>
<keyword evidence="2" id="KW-0479">Metal-binding</keyword>
<dbReference type="STRING" id="1838280.A6M21_07395"/>
<dbReference type="GO" id="GO:0016491">
    <property type="term" value="F:oxidoreductase activity"/>
    <property type="evidence" value="ECO:0007669"/>
    <property type="project" value="InterPro"/>
</dbReference>
<dbReference type="InterPro" id="IPR006657">
    <property type="entry name" value="MoPterin_dinucl-bd_dom"/>
</dbReference>
<evidence type="ECO:0000313" key="6">
    <source>
        <dbReference type="EMBL" id="OAT84851.1"/>
    </source>
</evidence>
<accession>A0A1B7LGE2</accession>
<comment type="caution">
    <text evidence="6">The sequence shown here is derived from an EMBL/GenBank/DDBJ whole genome shotgun (WGS) entry which is preliminary data.</text>
</comment>
<dbReference type="GO" id="GO:0046872">
    <property type="term" value="F:metal ion binding"/>
    <property type="evidence" value="ECO:0007669"/>
    <property type="project" value="UniProtKB-KW"/>
</dbReference>
<gene>
    <name evidence="6" type="ORF">A6M21_07395</name>
</gene>
<comment type="similarity">
    <text evidence="1">Belongs to the prokaryotic molybdopterin-containing oxidoreductase family.</text>
</comment>
<name>A0A1B7LGE2_9FIRM</name>
<keyword evidence="3" id="KW-0408">Iron</keyword>
<dbReference type="GO" id="GO:0043546">
    <property type="term" value="F:molybdopterin cofactor binding"/>
    <property type="evidence" value="ECO:0007669"/>
    <property type="project" value="InterPro"/>
</dbReference>
<dbReference type="Pfam" id="PF01568">
    <property type="entry name" value="Molydop_binding"/>
    <property type="match status" value="1"/>
</dbReference>
<feature type="domain" description="4Fe-4S Mo/W bis-MGD-type" evidence="5">
    <location>
        <begin position="1"/>
        <end position="55"/>
    </location>
</feature>
<dbReference type="InterPro" id="IPR006656">
    <property type="entry name" value="Mopterin_OxRdtase"/>
</dbReference>